<reference evidence="1 2" key="1">
    <citation type="journal article" date="2015" name="Nature">
        <title>rRNA introns, odd ribosomes, and small enigmatic genomes across a large radiation of phyla.</title>
        <authorList>
            <person name="Brown C.T."/>
            <person name="Hug L.A."/>
            <person name="Thomas B.C."/>
            <person name="Sharon I."/>
            <person name="Castelle C.J."/>
            <person name="Singh A."/>
            <person name="Wilkins M.J."/>
            <person name="Williams K.H."/>
            <person name="Banfield J.F."/>
        </authorList>
    </citation>
    <scope>NUCLEOTIDE SEQUENCE [LARGE SCALE GENOMIC DNA]</scope>
</reference>
<protein>
    <submittedName>
        <fullName evidence="1">Uncharacterized protein</fullName>
    </submittedName>
</protein>
<organism evidence="1 2">
    <name type="scientific">Candidatus Nomurabacteria bacterium GW2011_GWA2_40_9</name>
    <dbReference type="NCBI Taxonomy" id="1618734"/>
    <lineage>
        <taxon>Bacteria</taxon>
        <taxon>Candidatus Nomuraibacteriota</taxon>
    </lineage>
</organism>
<accession>A0A0G0TY60</accession>
<dbReference type="AlphaFoldDB" id="A0A0G0TY60"/>
<dbReference type="EMBL" id="LBZW01000003">
    <property type="protein sequence ID" value="KKR79731.1"/>
    <property type="molecule type" value="Genomic_DNA"/>
</dbReference>
<evidence type="ECO:0000313" key="2">
    <source>
        <dbReference type="Proteomes" id="UP000034749"/>
    </source>
</evidence>
<proteinExistence type="predicted"/>
<sequence length="312" mass="34047">MFSVSVFAQVQNTDISIDISPAFPTANENVTVRLNTYVIDLSRANITWLINDQEVATGIGKKVFSFTMGGIGESTTVTARIDTVDGQSLVKSITVIGTNVDMLWEAVDSYAPPFYKGKTLVAREGTFKVVALPSIQSKTGYINPNNLSYTWERDNKGAPNASGWGKSAFSFKQSYLDKVSTVEVKVGDIFGSVNTSGKILLQGTQPKILFYEKDPLLGMQMQRSLNSSGFQVAKEGSTLVAVPYFFSPKDLNSANLKWEWFTGGTPISTPTVKNELSVKGVEGKSGTSRIKLIINNTKTLFQTAEKEINANF</sequence>
<name>A0A0G0TY60_9BACT</name>
<comment type="caution">
    <text evidence="1">The sequence shown here is derived from an EMBL/GenBank/DDBJ whole genome shotgun (WGS) entry which is preliminary data.</text>
</comment>
<dbReference type="Proteomes" id="UP000034749">
    <property type="component" value="Unassembled WGS sequence"/>
</dbReference>
<gene>
    <name evidence="1" type="ORF">UU24_C0003G0021</name>
</gene>
<evidence type="ECO:0000313" key="1">
    <source>
        <dbReference type="EMBL" id="KKR79731.1"/>
    </source>
</evidence>